<proteinExistence type="predicted"/>
<dbReference type="EMBL" id="JARH01000263">
    <property type="protein sequence ID" value="EXF83125.1"/>
    <property type="molecule type" value="Genomic_DNA"/>
</dbReference>
<dbReference type="HOGENOM" id="CLU_497823_0_0_1"/>
<keyword evidence="4" id="KW-1185">Reference proteome</keyword>
<feature type="compositionally biased region" description="Basic and acidic residues" evidence="2">
    <location>
        <begin position="372"/>
        <end position="383"/>
    </location>
</feature>
<name>A0A010R302_9PEZI</name>
<dbReference type="OrthoDB" id="10514734at2759"/>
<evidence type="ECO:0000256" key="1">
    <source>
        <dbReference type="SAM" id="Coils"/>
    </source>
</evidence>
<reference evidence="3 4" key="1">
    <citation type="submission" date="2014-02" db="EMBL/GenBank/DDBJ databases">
        <title>The genome sequence of Colletotrichum fioriniae PJ7.</title>
        <authorList>
            <person name="Baroncelli R."/>
            <person name="Thon M.R."/>
        </authorList>
    </citation>
    <scope>NUCLEOTIDE SEQUENCE [LARGE SCALE GENOMIC DNA]</scope>
    <source>
        <strain evidence="3 4">PJ7</strain>
    </source>
</reference>
<feature type="region of interest" description="Disordered" evidence="2">
    <location>
        <begin position="411"/>
        <end position="457"/>
    </location>
</feature>
<organism evidence="3 4">
    <name type="scientific">Colletotrichum fioriniae PJ7</name>
    <dbReference type="NCBI Taxonomy" id="1445577"/>
    <lineage>
        <taxon>Eukaryota</taxon>
        <taxon>Fungi</taxon>
        <taxon>Dikarya</taxon>
        <taxon>Ascomycota</taxon>
        <taxon>Pezizomycotina</taxon>
        <taxon>Sordariomycetes</taxon>
        <taxon>Hypocreomycetidae</taxon>
        <taxon>Glomerellales</taxon>
        <taxon>Glomerellaceae</taxon>
        <taxon>Colletotrichum</taxon>
        <taxon>Colletotrichum acutatum species complex</taxon>
    </lineage>
</organism>
<feature type="compositionally biased region" description="Basic and acidic residues" evidence="2">
    <location>
        <begin position="436"/>
        <end position="445"/>
    </location>
</feature>
<feature type="region of interest" description="Disordered" evidence="2">
    <location>
        <begin position="362"/>
        <end position="383"/>
    </location>
</feature>
<feature type="region of interest" description="Disordered" evidence="2">
    <location>
        <begin position="233"/>
        <end position="255"/>
    </location>
</feature>
<comment type="caution">
    <text evidence="3">The sequence shown here is derived from an EMBL/GenBank/DDBJ whole genome shotgun (WGS) entry which is preliminary data.</text>
</comment>
<dbReference type="Proteomes" id="UP000020467">
    <property type="component" value="Unassembled WGS sequence"/>
</dbReference>
<protein>
    <submittedName>
        <fullName evidence="3">Uncharacterized protein</fullName>
    </submittedName>
</protein>
<feature type="coiled-coil region" evidence="1">
    <location>
        <begin position="475"/>
        <end position="537"/>
    </location>
</feature>
<gene>
    <name evidence="3" type="ORF">CFIO01_07021</name>
</gene>
<feature type="compositionally biased region" description="Gly residues" evidence="2">
    <location>
        <begin position="244"/>
        <end position="255"/>
    </location>
</feature>
<feature type="compositionally biased region" description="Low complexity" evidence="2">
    <location>
        <begin position="414"/>
        <end position="423"/>
    </location>
</feature>
<evidence type="ECO:0000313" key="3">
    <source>
        <dbReference type="EMBL" id="EXF83125.1"/>
    </source>
</evidence>
<dbReference type="KEGG" id="cfj:CFIO01_07021"/>
<evidence type="ECO:0000313" key="4">
    <source>
        <dbReference type="Proteomes" id="UP000020467"/>
    </source>
</evidence>
<keyword evidence="1" id="KW-0175">Coiled coil</keyword>
<dbReference type="AlphaFoldDB" id="A0A010R302"/>
<evidence type="ECO:0000256" key="2">
    <source>
        <dbReference type="SAM" id="MobiDB-lite"/>
    </source>
</evidence>
<accession>A0A010R302</accession>
<sequence>MMLWNDYRTWPFSLPSRDPFFVVLKQVIKEFKGVDKDPAKIYKEARKRLEDTGYEILLSSELMCLPGGVHDHTPSSVIQETAKNPPTRRQMMPYLRRPLFAVQRHEEKAKNQAERMGTHTSQEELDEGGDSDTAVNALQSKIRTIETKHAKELQERDLVIEAKDSLTAAKDAIIAEPEEKLQRLNKTFSRHRKTHPDPFLPPNSTFFSAKAPETPLSQLIPASIPLHPPTTKHLKMNEDTNQGNGEGQGENSGLGNTGRFCTWVGRTLLTLMAGSSQVNERIPAAPQGSMGNTPSTGSVPIQHARQVINNNLDALEASSSRPGDHLIYKHQVVNLSSFAPRRWMMPPEERRWRPLSWELTGTSKKREARRAKHEEEMRKEKEEAEAAAAAAAHTQVDNVNDPILVLDRPSDVSAAQGDDGQQAIAHPNKKRKHNEHSRNSKERRQLPAAANVESSGRELDEELDVGLMRVLNPALKAAKEKYQAIADKLKVSERKRDDLQKVNMGMTQNQAKQARIIAELSQRVAEQAGDIADLTEKTVTLKASQCF</sequence>
<feature type="region of interest" description="Disordered" evidence="2">
    <location>
        <begin position="110"/>
        <end position="131"/>
    </location>
</feature>